<gene>
    <name evidence="2" type="ORF">NA57DRAFT_70745</name>
</gene>
<evidence type="ECO:0000313" key="3">
    <source>
        <dbReference type="Proteomes" id="UP000799772"/>
    </source>
</evidence>
<keyword evidence="1" id="KW-1133">Transmembrane helix</keyword>
<name>A0A9P4IN22_9PEZI</name>
<accession>A0A9P4IN22</accession>
<proteinExistence type="predicted"/>
<dbReference type="AlphaFoldDB" id="A0A9P4IN22"/>
<dbReference type="OrthoDB" id="3945418at2759"/>
<evidence type="ECO:0000313" key="2">
    <source>
        <dbReference type="EMBL" id="KAF2104541.1"/>
    </source>
</evidence>
<feature type="transmembrane region" description="Helical" evidence="1">
    <location>
        <begin position="39"/>
        <end position="58"/>
    </location>
</feature>
<keyword evidence="3" id="KW-1185">Reference proteome</keyword>
<feature type="transmembrane region" description="Helical" evidence="1">
    <location>
        <begin position="13"/>
        <end position="32"/>
    </location>
</feature>
<keyword evidence="1" id="KW-0472">Membrane</keyword>
<dbReference type="Proteomes" id="UP000799772">
    <property type="component" value="Unassembled WGS sequence"/>
</dbReference>
<comment type="caution">
    <text evidence="2">The sequence shown here is derived from an EMBL/GenBank/DDBJ whole genome shotgun (WGS) entry which is preliminary data.</text>
</comment>
<dbReference type="EMBL" id="ML978121">
    <property type="protein sequence ID" value="KAF2104541.1"/>
    <property type="molecule type" value="Genomic_DNA"/>
</dbReference>
<evidence type="ECO:0000256" key="1">
    <source>
        <dbReference type="SAM" id="Phobius"/>
    </source>
</evidence>
<keyword evidence="1" id="KW-0812">Transmembrane</keyword>
<sequence length="263" mass="30117">MGPSVTSTIAHPYFWYSIALLATNYATYVAVYRRFFHPLAKVLGASLAAVTFLYQSSFNWRYYLQIEKLHERYPYSPVVRIPPDQAHLCDLENYDRIYFIGARFWKSPRLYNAVNAPHSTFDTLPNDLRTYLFRMVRGCRASHVGVPAIPVLPSLALKTPPWLAPYLSEPLGHVTSMQMEGVKQTEDVKARMAAGRLDPTERPTIFLQLLDPEKEDGWPVPHCRAYGARKMKCYETEKGDDLDCGVYCGWLKSEVSYLYVGKT</sequence>
<reference evidence="2" key="1">
    <citation type="journal article" date="2020" name="Stud. Mycol.">
        <title>101 Dothideomycetes genomes: a test case for predicting lifestyles and emergence of pathogens.</title>
        <authorList>
            <person name="Haridas S."/>
            <person name="Albert R."/>
            <person name="Binder M."/>
            <person name="Bloem J."/>
            <person name="Labutti K."/>
            <person name="Salamov A."/>
            <person name="Andreopoulos B."/>
            <person name="Baker S."/>
            <person name="Barry K."/>
            <person name="Bills G."/>
            <person name="Bluhm B."/>
            <person name="Cannon C."/>
            <person name="Castanera R."/>
            <person name="Culley D."/>
            <person name="Daum C."/>
            <person name="Ezra D."/>
            <person name="Gonzalez J."/>
            <person name="Henrissat B."/>
            <person name="Kuo A."/>
            <person name="Liang C."/>
            <person name="Lipzen A."/>
            <person name="Lutzoni F."/>
            <person name="Magnuson J."/>
            <person name="Mondo S."/>
            <person name="Nolan M."/>
            <person name="Ohm R."/>
            <person name="Pangilinan J."/>
            <person name="Park H.-J."/>
            <person name="Ramirez L."/>
            <person name="Alfaro M."/>
            <person name="Sun H."/>
            <person name="Tritt A."/>
            <person name="Yoshinaga Y."/>
            <person name="Zwiers L.-H."/>
            <person name="Turgeon B."/>
            <person name="Goodwin S."/>
            <person name="Spatafora J."/>
            <person name="Crous P."/>
            <person name="Grigoriev I."/>
        </authorList>
    </citation>
    <scope>NUCLEOTIDE SEQUENCE</scope>
    <source>
        <strain evidence="2">CBS 133067</strain>
    </source>
</reference>
<protein>
    <submittedName>
        <fullName evidence="2">Uncharacterized protein</fullName>
    </submittedName>
</protein>
<organism evidence="2 3">
    <name type="scientific">Rhizodiscina lignyota</name>
    <dbReference type="NCBI Taxonomy" id="1504668"/>
    <lineage>
        <taxon>Eukaryota</taxon>
        <taxon>Fungi</taxon>
        <taxon>Dikarya</taxon>
        <taxon>Ascomycota</taxon>
        <taxon>Pezizomycotina</taxon>
        <taxon>Dothideomycetes</taxon>
        <taxon>Pleosporomycetidae</taxon>
        <taxon>Aulographales</taxon>
        <taxon>Rhizodiscinaceae</taxon>
        <taxon>Rhizodiscina</taxon>
    </lineage>
</organism>